<evidence type="ECO:0000256" key="13">
    <source>
        <dbReference type="ARBA" id="ARBA00031881"/>
    </source>
</evidence>
<proteinExistence type="inferred from homology"/>
<evidence type="ECO:0000259" key="14">
    <source>
        <dbReference type="PROSITE" id="PS51722"/>
    </source>
</evidence>
<dbReference type="PRINTS" id="PR01343">
    <property type="entry name" value="YEASTERF"/>
</dbReference>
<evidence type="ECO:0000256" key="8">
    <source>
        <dbReference type="ARBA" id="ARBA00022917"/>
    </source>
</evidence>
<dbReference type="Proteomes" id="UP000013827">
    <property type="component" value="Unassembled WGS sequence"/>
</dbReference>
<organism evidence="15 16">
    <name type="scientific">Emiliania huxleyi (strain CCMP1516)</name>
    <dbReference type="NCBI Taxonomy" id="280463"/>
    <lineage>
        <taxon>Eukaryota</taxon>
        <taxon>Haptista</taxon>
        <taxon>Haptophyta</taxon>
        <taxon>Prymnesiophyceae</taxon>
        <taxon>Isochrysidales</taxon>
        <taxon>Noelaerhabdaceae</taxon>
        <taxon>Emiliania</taxon>
    </lineage>
</organism>
<dbReference type="InterPro" id="IPR031157">
    <property type="entry name" value="G_TR_CS"/>
</dbReference>
<dbReference type="CDD" id="cd03704">
    <property type="entry name" value="eRF3_C_III"/>
    <property type="match status" value="1"/>
</dbReference>
<dbReference type="InterPro" id="IPR004161">
    <property type="entry name" value="EFTu-like_2"/>
</dbReference>
<dbReference type="GeneID" id="17262770"/>
<keyword evidence="4" id="KW-0963">Cytoplasm</keyword>
<evidence type="ECO:0000256" key="4">
    <source>
        <dbReference type="ARBA" id="ARBA00022490"/>
    </source>
</evidence>
<dbReference type="PROSITE" id="PS51722">
    <property type="entry name" value="G_TR_2"/>
    <property type="match status" value="1"/>
</dbReference>
<evidence type="ECO:0000313" key="15">
    <source>
        <dbReference type="EnsemblProtists" id="EOD16607"/>
    </source>
</evidence>
<reference evidence="15" key="2">
    <citation type="submission" date="2024-10" db="UniProtKB">
        <authorList>
            <consortium name="EnsemblProtists"/>
        </authorList>
    </citation>
    <scope>IDENTIFICATION</scope>
</reference>
<dbReference type="GO" id="GO:0003747">
    <property type="term" value="F:translation release factor activity"/>
    <property type="evidence" value="ECO:0007669"/>
    <property type="project" value="InterPro"/>
</dbReference>
<comment type="similarity">
    <text evidence="2">Belongs to the TRAFAC class translation factor GTPase superfamily. Classic translation factor GTPase family. EF-Tu/EF-1A subfamily.</text>
</comment>
<keyword evidence="16" id="KW-1185">Reference proteome</keyword>
<dbReference type="HOGENOM" id="CLU_007265_3_5_1"/>
<dbReference type="CDD" id="cd04089">
    <property type="entry name" value="eRF3_II"/>
    <property type="match status" value="1"/>
</dbReference>
<evidence type="ECO:0000256" key="7">
    <source>
        <dbReference type="ARBA" id="ARBA00022741"/>
    </source>
</evidence>
<dbReference type="GO" id="GO:0003924">
    <property type="term" value="F:GTPase activity"/>
    <property type="evidence" value="ECO:0007669"/>
    <property type="project" value="InterPro"/>
</dbReference>
<dbReference type="GO" id="GO:0005737">
    <property type="term" value="C:cytoplasm"/>
    <property type="evidence" value="ECO:0007669"/>
    <property type="project" value="UniProtKB-SubCell"/>
</dbReference>
<dbReference type="InterPro" id="IPR003285">
    <property type="entry name" value="Sup35"/>
</dbReference>
<dbReference type="PROSITE" id="PS00301">
    <property type="entry name" value="G_TR_1"/>
    <property type="match status" value="1"/>
</dbReference>
<dbReference type="PaxDb" id="2903-EOD16607"/>
<dbReference type="GO" id="GO:0005525">
    <property type="term" value="F:GTP binding"/>
    <property type="evidence" value="ECO:0007669"/>
    <property type="project" value="UniProtKB-KW"/>
</dbReference>
<evidence type="ECO:0000313" key="16">
    <source>
        <dbReference type="Proteomes" id="UP000013827"/>
    </source>
</evidence>
<dbReference type="SUPFAM" id="SSF50465">
    <property type="entry name" value="EF-Tu/eEF-1alpha/eIF2-gamma C-terminal domain"/>
    <property type="match status" value="1"/>
</dbReference>
<dbReference type="Pfam" id="PF03144">
    <property type="entry name" value="GTP_EFTU_D2"/>
    <property type="match status" value="1"/>
</dbReference>
<dbReference type="STRING" id="2903.R1C392"/>
<keyword evidence="7" id="KW-0547">Nucleotide-binding</keyword>
<dbReference type="InterPro" id="IPR000795">
    <property type="entry name" value="T_Tr_GTP-bd_dom"/>
</dbReference>
<dbReference type="FunFam" id="3.40.50.300:FF:001202">
    <property type="entry name" value="Translation elongation factor EF-1 subunit alpha"/>
    <property type="match status" value="1"/>
</dbReference>
<dbReference type="SUPFAM" id="SSF52540">
    <property type="entry name" value="P-loop containing nucleoside triphosphate hydrolases"/>
    <property type="match status" value="1"/>
</dbReference>
<sequence>MEALKTAEAAGAADGGAAAAAAAAAAVEAAPAAAAEPEAAAGKSEPAKDEARDEREHLNLVFIGHVDAGKSTFCGQILYQTNQVDARTIEKYQAEAKEKNRDSWFLAFIMDTNEEERAKGKTVEVGRAHFDSEKKRYTILDAPGHKNYVPNMIAGACQADVGVLVISARKGEFETGFERGGQTREHALLAKTLGVRLLVVVINKMDDPTVKWSKERLEPECKDKLSPFLKGCGYNVKKDGDVVFVPISALTAANVIAPFSEPGWIDGPCFLEVLDQLPACERNRDSALRLPILSKYKDMGTIVEGKVEQGTIRVGDKLCVMPNRVTVLQLWLDQEEVSYLIGGENARVKLKDISDEDIMPGFVVAPRGGLACPAVKLFEAQIRIVELLEHKSIFSAGYTAILHVHASAEESTIVRLTSSIDKKTGQRSKKPPMFVKSGAIVTCVIEVEQSVCLEPFEQCPQMGRFTLRDEGSTIGIGKVLALLDEAK</sequence>
<dbReference type="InterPro" id="IPR009000">
    <property type="entry name" value="Transl_B-barrel_sf"/>
</dbReference>
<dbReference type="PANTHER" id="PTHR23115">
    <property type="entry name" value="TRANSLATION FACTOR"/>
    <property type="match status" value="1"/>
</dbReference>
<dbReference type="KEGG" id="ehx:EMIHUDRAFT_419452"/>
<reference evidence="16" key="1">
    <citation type="journal article" date="2013" name="Nature">
        <title>Pan genome of the phytoplankton Emiliania underpins its global distribution.</title>
        <authorList>
            <person name="Read B.A."/>
            <person name="Kegel J."/>
            <person name="Klute M.J."/>
            <person name="Kuo A."/>
            <person name="Lefebvre S.C."/>
            <person name="Maumus F."/>
            <person name="Mayer C."/>
            <person name="Miller J."/>
            <person name="Monier A."/>
            <person name="Salamov A."/>
            <person name="Young J."/>
            <person name="Aguilar M."/>
            <person name="Claverie J.M."/>
            <person name="Frickenhaus S."/>
            <person name="Gonzalez K."/>
            <person name="Herman E.K."/>
            <person name="Lin Y.C."/>
            <person name="Napier J."/>
            <person name="Ogata H."/>
            <person name="Sarno A.F."/>
            <person name="Shmutz J."/>
            <person name="Schroeder D."/>
            <person name="de Vargas C."/>
            <person name="Verret F."/>
            <person name="von Dassow P."/>
            <person name="Valentin K."/>
            <person name="Van de Peer Y."/>
            <person name="Wheeler G."/>
            <person name="Dacks J.B."/>
            <person name="Delwiche C.F."/>
            <person name="Dyhrman S.T."/>
            <person name="Glockner G."/>
            <person name="John U."/>
            <person name="Richards T."/>
            <person name="Worden A.Z."/>
            <person name="Zhang X."/>
            <person name="Grigoriev I.V."/>
            <person name="Allen A.E."/>
            <person name="Bidle K."/>
            <person name="Borodovsky M."/>
            <person name="Bowler C."/>
            <person name="Brownlee C."/>
            <person name="Cock J.M."/>
            <person name="Elias M."/>
            <person name="Gladyshev V.N."/>
            <person name="Groth M."/>
            <person name="Guda C."/>
            <person name="Hadaegh A."/>
            <person name="Iglesias-Rodriguez M.D."/>
            <person name="Jenkins J."/>
            <person name="Jones B.M."/>
            <person name="Lawson T."/>
            <person name="Leese F."/>
            <person name="Lindquist E."/>
            <person name="Lobanov A."/>
            <person name="Lomsadze A."/>
            <person name="Malik S.B."/>
            <person name="Marsh M.E."/>
            <person name="Mackinder L."/>
            <person name="Mock T."/>
            <person name="Mueller-Roeber B."/>
            <person name="Pagarete A."/>
            <person name="Parker M."/>
            <person name="Probert I."/>
            <person name="Quesneville H."/>
            <person name="Raines C."/>
            <person name="Rensing S.A."/>
            <person name="Riano-Pachon D.M."/>
            <person name="Richier S."/>
            <person name="Rokitta S."/>
            <person name="Shiraiwa Y."/>
            <person name="Soanes D.M."/>
            <person name="van der Giezen M."/>
            <person name="Wahlund T.M."/>
            <person name="Williams B."/>
            <person name="Wilson W."/>
            <person name="Wolfe G."/>
            <person name="Wurch L.L."/>
        </authorList>
    </citation>
    <scope>NUCLEOTIDE SEQUENCE</scope>
</reference>
<keyword evidence="6" id="KW-0677">Repeat</keyword>
<dbReference type="SUPFAM" id="SSF50447">
    <property type="entry name" value="Translation proteins"/>
    <property type="match status" value="1"/>
</dbReference>
<dbReference type="InterPro" id="IPR027417">
    <property type="entry name" value="P-loop_NTPase"/>
</dbReference>
<dbReference type="CDD" id="cd01883">
    <property type="entry name" value="EF1_alpha"/>
    <property type="match status" value="1"/>
</dbReference>
<dbReference type="EnsemblProtists" id="EOD16607">
    <property type="protein sequence ID" value="EOD16607"/>
    <property type="gene ID" value="EMIHUDRAFT_419452"/>
</dbReference>
<evidence type="ECO:0000256" key="12">
    <source>
        <dbReference type="ARBA" id="ARBA00030845"/>
    </source>
</evidence>
<evidence type="ECO:0000256" key="1">
    <source>
        <dbReference type="ARBA" id="ARBA00004496"/>
    </source>
</evidence>
<dbReference type="InterPro" id="IPR009001">
    <property type="entry name" value="Transl_elong_EF1A/Init_IF2_C"/>
</dbReference>
<evidence type="ECO:0000256" key="6">
    <source>
        <dbReference type="ARBA" id="ARBA00022737"/>
    </source>
</evidence>
<dbReference type="Gene3D" id="3.40.50.300">
    <property type="entry name" value="P-loop containing nucleotide triphosphate hydrolases"/>
    <property type="match status" value="1"/>
</dbReference>
<dbReference type="InterPro" id="IPR054696">
    <property type="entry name" value="GTP-eEF1A_C"/>
</dbReference>
<keyword evidence="5" id="KW-0597">Phosphoprotein</keyword>
<dbReference type="Pfam" id="PF22594">
    <property type="entry name" value="GTP-eEF1A_C"/>
    <property type="match status" value="1"/>
</dbReference>
<evidence type="ECO:0000256" key="5">
    <source>
        <dbReference type="ARBA" id="ARBA00022553"/>
    </source>
</evidence>
<keyword evidence="8" id="KW-0648">Protein biosynthesis</keyword>
<comment type="subcellular location">
    <subcellularLocation>
        <location evidence="1">Cytoplasm</location>
    </subcellularLocation>
</comment>
<name>A0A0D3IZC2_EMIH1</name>
<accession>A0A0D3IZC2</accession>
<dbReference type="OMA" id="IERYEEC"/>
<evidence type="ECO:0000256" key="10">
    <source>
        <dbReference type="ARBA" id="ARBA00029585"/>
    </source>
</evidence>
<dbReference type="AlphaFoldDB" id="A0A0D3IZC2"/>
<evidence type="ECO:0000256" key="11">
    <source>
        <dbReference type="ARBA" id="ARBA00030210"/>
    </source>
</evidence>
<dbReference type="eggNOG" id="KOG0459">
    <property type="taxonomic scope" value="Eukaryota"/>
</dbReference>
<dbReference type="RefSeq" id="XP_005769036.1">
    <property type="nucleotide sequence ID" value="XM_005768979.1"/>
</dbReference>
<keyword evidence="9" id="KW-0342">GTP-binding</keyword>
<protein>
    <recommendedName>
        <fullName evidence="3">Eukaryotic peptide chain release factor GTP-binding subunit</fullName>
    </recommendedName>
    <alternativeName>
        <fullName evidence="13">ERF-3</fullName>
    </alternativeName>
    <alternativeName>
        <fullName evidence="12">ERF2</fullName>
    </alternativeName>
    <alternativeName>
        <fullName evidence="10">Polypeptide release factor 3</fullName>
    </alternativeName>
    <alternativeName>
        <fullName evidence="11">Translation release factor 3</fullName>
    </alternativeName>
</protein>
<dbReference type="InterPro" id="IPR050100">
    <property type="entry name" value="TRAFAC_GTPase_members"/>
</dbReference>
<feature type="domain" description="Tr-type G" evidence="14">
    <location>
        <begin position="55"/>
        <end position="284"/>
    </location>
</feature>
<evidence type="ECO:0000256" key="2">
    <source>
        <dbReference type="ARBA" id="ARBA00007249"/>
    </source>
</evidence>
<dbReference type="PRINTS" id="PR00315">
    <property type="entry name" value="ELONGATNFCT"/>
</dbReference>
<evidence type="ECO:0000256" key="3">
    <source>
        <dbReference type="ARBA" id="ARBA00015765"/>
    </source>
</evidence>
<dbReference type="GO" id="GO:0000288">
    <property type="term" value="P:nuclear-transcribed mRNA catabolic process, deadenylation-dependent decay"/>
    <property type="evidence" value="ECO:0007669"/>
    <property type="project" value="InterPro"/>
</dbReference>
<dbReference type="Pfam" id="PF00009">
    <property type="entry name" value="GTP_EFTU"/>
    <property type="match status" value="1"/>
</dbReference>
<evidence type="ECO:0000256" key="9">
    <source>
        <dbReference type="ARBA" id="ARBA00023134"/>
    </source>
</evidence>
<dbReference type="Gene3D" id="2.40.30.10">
    <property type="entry name" value="Translation factors"/>
    <property type="match status" value="2"/>
</dbReference>